<comment type="function">
    <text evidence="8">Participates actively in the response to hyperosmotic and heat shock by preventing the aggregation of stress-denatured proteins and by disaggregating proteins, also in an autonomous, DnaK-independent fashion. Unfolded proteins bind initially to DnaJ; upon interaction with the DnaJ-bound protein, DnaK hydrolyzes its bound ATP, resulting in the formation of a stable complex. GrpE releases ADP from DnaK; ATP binding to DnaK triggers the release of the substrate protein, thus completing the reaction cycle. Several rounds of ATP-dependent interactions between DnaJ, DnaK and GrpE are required for fully efficient folding. Also involved, together with DnaK and GrpE, in the DNA replication of plasmids through activation of initiation proteins.</text>
</comment>
<keyword evidence="3" id="KW-0677">Repeat</keyword>
<dbReference type="PRINTS" id="PR00625">
    <property type="entry name" value="JDOMAIN"/>
</dbReference>
<dbReference type="InterPro" id="IPR036410">
    <property type="entry name" value="HSP_DnaJ_Cys-rich_dom_sf"/>
</dbReference>
<dbReference type="AlphaFoldDB" id="A0A8J6N986"/>
<dbReference type="SUPFAM" id="SSF49493">
    <property type="entry name" value="HSP40/DnaJ peptide-binding domain"/>
    <property type="match status" value="2"/>
</dbReference>
<feature type="zinc finger region" description="CR-type" evidence="11">
    <location>
        <begin position="133"/>
        <end position="211"/>
    </location>
</feature>
<dbReference type="InterPro" id="IPR001305">
    <property type="entry name" value="HSP_DnaJ_Cys-rich_dom"/>
</dbReference>
<keyword evidence="7" id="KW-0143">Chaperone</keyword>
<dbReference type="Pfam" id="PF00226">
    <property type="entry name" value="DnaJ"/>
    <property type="match status" value="1"/>
</dbReference>
<dbReference type="InterPro" id="IPR036869">
    <property type="entry name" value="J_dom_sf"/>
</dbReference>
<dbReference type="NCBIfam" id="TIGR02349">
    <property type="entry name" value="DnaJ_bact"/>
    <property type="match status" value="1"/>
</dbReference>
<dbReference type="GO" id="GO:0009408">
    <property type="term" value="P:response to heat"/>
    <property type="evidence" value="ECO:0007669"/>
    <property type="project" value="InterPro"/>
</dbReference>
<evidence type="ECO:0000256" key="11">
    <source>
        <dbReference type="PROSITE-ProRule" id="PRU00546"/>
    </source>
</evidence>
<proteinExistence type="inferred from homology"/>
<dbReference type="Pfam" id="PF00684">
    <property type="entry name" value="DnaJ_CXXCXGXG"/>
    <property type="match status" value="1"/>
</dbReference>
<dbReference type="Gene3D" id="2.60.260.20">
    <property type="entry name" value="Urease metallochaperone UreE, N-terminal domain"/>
    <property type="match status" value="2"/>
</dbReference>
<evidence type="ECO:0000256" key="6">
    <source>
        <dbReference type="ARBA" id="ARBA00023016"/>
    </source>
</evidence>
<dbReference type="SUPFAM" id="SSF57938">
    <property type="entry name" value="DnaJ/Hsp40 cysteine-rich domain"/>
    <property type="match status" value="1"/>
</dbReference>
<evidence type="ECO:0000256" key="8">
    <source>
        <dbReference type="ARBA" id="ARBA00053423"/>
    </source>
</evidence>
<dbReference type="GO" id="GO:0006260">
    <property type="term" value="P:DNA replication"/>
    <property type="evidence" value="ECO:0007669"/>
    <property type="project" value="UniProtKB-KW"/>
</dbReference>
<accession>A0A8J6N986</accession>
<evidence type="ECO:0000256" key="5">
    <source>
        <dbReference type="ARBA" id="ARBA00022833"/>
    </source>
</evidence>
<dbReference type="Gene3D" id="2.10.230.10">
    <property type="entry name" value="Heat shock protein DnaJ, cysteine-rich domain"/>
    <property type="match status" value="1"/>
</dbReference>
<keyword evidence="4 11" id="KW-0863">Zinc-finger</keyword>
<dbReference type="GO" id="GO:0005524">
    <property type="term" value="F:ATP binding"/>
    <property type="evidence" value="ECO:0007669"/>
    <property type="project" value="InterPro"/>
</dbReference>
<evidence type="ECO:0000259" key="13">
    <source>
        <dbReference type="PROSITE" id="PS51188"/>
    </source>
</evidence>
<feature type="domain" description="CR-type" evidence="13">
    <location>
        <begin position="133"/>
        <end position="211"/>
    </location>
</feature>
<dbReference type="GO" id="GO:0042026">
    <property type="term" value="P:protein refolding"/>
    <property type="evidence" value="ECO:0007669"/>
    <property type="project" value="TreeGrafter"/>
</dbReference>
<dbReference type="HAMAP" id="MF_01152">
    <property type="entry name" value="DnaJ"/>
    <property type="match status" value="1"/>
</dbReference>
<dbReference type="FunFam" id="2.10.230.10:FF:000002">
    <property type="entry name" value="Molecular chaperone DnaJ"/>
    <property type="match status" value="1"/>
</dbReference>
<comment type="caution">
    <text evidence="14">The sequence shown here is derived from an EMBL/GenBank/DDBJ whole genome shotgun (WGS) entry which is preliminary data.</text>
</comment>
<feature type="non-terminal residue" evidence="14">
    <location>
        <position position="372"/>
    </location>
</feature>
<dbReference type="InterPro" id="IPR012724">
    <property type="entry name" value="DnaJ"/>
</dbReference>
<dbReference type="EMBL" id="JACNLK010000098">
    <property type="protein sequence ID" value="MBC8209383.1"/>
    <property type="molecule type" value="Genomic_DNA"/>
</dbReference>
<dbReference type="CDD" id="cd06257">
    <property type="entry name" value="DnaJ"/>
    <property type="match status" value="1"/>
</dbReference>
<dbReference type="CDD" id="cd10719">
    <property type="entry name" value="DnaJ_zf"/>
    <property type="match status" value="1"/>
</dbReference>
<evidence type="ECO:0000256" key="9">
    <source>
        <dbReference type="ARBA" id="ARBA00061004"/>
    </source>
</evidence>
<dbReference type="GO" id="GO:0008270">
    <property type="term" value="F:zinc ion binding"/>
    <property type="evidence" value="ECO:0007669"/>
    <property type="project" value="UniProtKB-KW"/>
</dbReference>
<evidence type="ECO:0000256" key="1">
    <source>
        <dbReference type="ARBA" id="ARBA00022705"/>
    </source>
</evidence>
<dbReference type="InterPro" id="IPR008971">
    <property type="entry name" value="HSP40/DnaJ_pept-bd"/>
</dbReference>
<dbReference type="PANTHER" id="PTHR43096">
    <property type="entry name" value="DNAJ HOMOLOG 1, MITOCHONDRIAL-RELATED"/>
    <property type="match status" value="1"/>
</dbReference>
<dbReference type="Gene3D" id="1.10.287.110">
    <property type="entry name" value="DnaJ domain"/>
    <property type="match status" value="1"/>
</dbReference>
<dbReference type="SUPFAM" id="SSF46565">
    <property type="entry name" value="Chaperone J-domain"/>
    <property type="match status" value="1"/>
</dbReference>
<evidence type="ECO:0000256" key="4">
    <source>
        <dbReference type="ARBA" id="ARBA00022771"/>
    </source>
</evidence>
<evidence type="ECO:0000313" key="15">
    <source>
        <dbReference type="Proteomes" id="UP000599024"/>
    </source>
</evidence>
<dbReference type="PANTHER" id="PTHR43096:SF10">
    <property type="entry name" value="CHAPERONE PROTEIN DNAJ A6, CHLOROPLASTIC"/>
    <property type="match status" value="1"/>
</dbReference>
<gene>
    <name evidence="14" type="primary">dnaJ</name>
    <name evidence="14" type="ORF">H8E79_09495</name>
</gene>
<dbReference type="GO" id="GO:0031072">
    <property type="term" value="F:heat shock protein binding"/>
    <property type="evidence" value="ECO:0007669"/>
    <property type="project" value="InterPro"/>
</dbReference>
<dbReference type="Proteomes" id="UP000599024">
    <property type="component" value="Unassembled WGS sequence"/>
</dbReference>
<dbReference type="Pfam" id="PF01556">
    <property type="entry name" value="DnaJ_C"/>
    <property type="match status" value="1"/>
</dbReference>
<dbReference type="PROSITE" id="PS51188">
    <property type="entry name" value="ZF_CR"/>
    <property type="match status" value="1"/>
</dbReference>
<sequence>MARDYYDILSVERSASSAEVKKAYRKLAMKYHPDRNPDDKEAESNFKECAEAYEVLSDDQKRKIYDTYGHDGLKNQGYQGPGNSDDIFSSFGDLFGDLFGMGGNRSRTRRNGPVPGHDLRYDMEISFMEAVHGTTKEVELERRDTCWTCEGSGCRPGHKRETCPTCHGRGQVIRSQGFFQVSSTCPQCHGEGEIVSDPCQDCEGSGLVNKRKKVSIKIPAGVDEGARMRLRGEGEGGRRGGVTGDLYVIIHVHDHEFFKRDGTTIYCRLPISMVQAALGAAVEVPTVHGKKNLNIPAGSQSGERFTLRREGVPRLRGGGREDIQAHILSAFARQDLHFNRFQLGRHLLLTHGEGPACADEHVRVWPRYDAGH</sequence>
<keyword evidence="5 11" id="KW-0862">Zinc</keyword>
<evidence type="ECO:0000256" key="2">
    <source>
        <dbReference type="ARBA" id="ARBA00022723"/>
    </source>
</evidence>
<keyword evidence="6" id="KW-0346">Stress response</keyword>
<keyword evidence="1" id="KW-0235">DNA replication</keyword>
<evidence type="ECO:0000256" key="10">
    <source>
        <dbReference type="ARBA" id="ARBA00067609"/>
    </source>
</evidence>
<feature type="domain" description="J" evidence="12">
    <location>
        <begin position="4"/>
        <end position="69"/>
    </location>
</feature>
<dbReference type="GO" id="GO:0005737">
    <property type="term" value="C:cytoplasm"/>
    <property type="evidence" value="ECO:0007669"/>
    <property type="project" value="TreeGrafter"/>
</dbReference>
<evidence type="ECO:0000259" key="12">
    <source>
        <dbReference type="PROSITE" id="PS50076"/>
    </source>
</evidence>
<keyword evidence="2 11" id="KW-0479">Metal-binding</keyword>
<dbReference type="SMART" id="SM00271">
    <property type="entry name" value="DnaJ"/>
    <property type="match status" value="1"/>
</dbReference>
<dbReference type="FunFam" id="1.10.287.110:FF:000034">
    <property type="entry name" value="Chaperone protein DnaJ"/>
    <property type="match status" value="1"/>
</dbReference>
<evidence type="ECO:0000256" key="7">
    <source>
        <dbReference type="ARBA" id="ARBA00023186"/>
    </source>
</evidence>
<dbReference type="InterPro" id="IPR002939">
    <property type="entry name" value="DnaJ_C"/>
</dbReference>
<dbReference type="GO" id="GO:0051082">
    <property type="term" value="F:unfolded protein binding"/>
    <property type="evidence" value="ECO:0007669"/>
    <property type="project" value="InterPro"/>
</dbReference>
<dbReference type="NCBIfam" id="NF008035">
    <property type="entry name" value="PRK10767.1"/>
    <property type="match status" value="1"/>
</dbReference>
<evidence type="ECO:0000313" key="14">
    <source>
        <dbReference type="EMBL" id="MBC8209383.1"/>
    </source>
</evidence>
<protein>
    <recommendedName>
        <fullName evidence="10">Chaperone protein DnaJ</fullName>
    </recommendedName>
</protein>
<comment type="similarity">
    <text evidence="9">Belongs to the DnaJ family.</text>
</comment>
<dbReference type="PROSITE" id="PS50076">
    <property type="entry name" value="DNAJ_2"/>
    <property type="match status" value="1"/>
</dbReference>
<organism evidence="14 15">
    <name type="scientific">Candidatus Desulfatifera sulfidica</name>
    <dbReference type="NCBI Taxonomy" id="2841691"/>
    <lineage>
        <taxon>Bacteria</taxon>
        <taxon>Pseudomonadati</taxon>
        <taxon>Thermodesulfobacteriota</taxon>
        <taxon>Desulfobulbia</taxon>
        <taxon>Desulfobulbales</taxon>
        <taxon>Desulfobulbaceae</taxon>
        <taxon>Candidatus Desulfatifera</taxon>
    </lineage>
</organism>
<name>A0A8J6N986_9BACT</name>
<reference evidence="14 15" key="1">
    <citation type="submission" date="2020-08" db="EMBL/GenBank/DDBJ databases">
        <title>Bridging the membrane lipid divide: bacteria of the FCB group superphylum have the potential to synthesize archaeal ether lipids.</title>
        <authorList>
            <person name="Villanueva L."/>
            <person name="Von Meijenfeldt F.A.B."/>
            <person name="Westbye A.B."/>
            <person name="Yadav S."/>
            <person name="Hopmans E.C."/>
            <person name="Dutilh B.E."/>
            <person name="Sinninghe Damste J.S."/>
        </authorList>
    </citation>
    <scope>NUCLEOTIDE SEQUENCE [LARGE SCALE GENOMIC DNA]</scope>
    <source>
        <strain evidence="14">NIOZ-UU81</strain>
    </source>
</reference>
<dbReference type="InterPro" id="IPR001623">
    <property type="entry name" value="DnaJ_domain"/>
</dbReference>
<dbReference type="CDD" id="cd10747">
    <property type="entry name" value="DnaJ_C"/>
    <property type="match status" value="1"/>
</dbReference>
<evidence type="ECO:0000256" key="3">
    <source>
        <dbReference type="ARBA" id="ARBA00022737"/>
    </source>
</evidence>